<accession>A0A6A6WH00</accession>
<dbReference type="Proteomes" id="UP000799437">
    <property type="component" value="Unassembled WGS sequence"/>
</dbReference>
<dbReference type="GO" id="GO:0050664">
    <property type="term" value="F:oxidoreductase activity, acting on NAD(P)H, oxygen as acceptor"/>
    <property type="evidence" value="ECO:0007669"/>
    <property type="project" value="TreeGrafter"/>
</dbReference>
<dbReference type="GeneID" id="54487662"/>
<sequence length="227" mass="24510">MAAQGKVFVLTGASRGMGLAIAHYLLKQKCNLIVVSRSLEPLQKLESEYPSQVKALAGDLADSRLAKQAIEAATREWNRLDGLIANHGTLDPVKEALPSLKQSKGSIIITSSGASQNAYTGWGAYGAAKATLNHLVLSLGEEEPDVLSIAVRPGTVDTDMQRDIREKHQSTMSQKDYEKFSALKTTGKLLKPEQPGHVIAKLAIDAPKELSGKFLSWNAEDLKAYQG</sequence>
<dbReference type="PANTHER" id="PTHR43008">
    <property type="entry name" value="BENZIL REDUCTASE"/>
    <property type="match status" value="1"/>
</dbReference>
<dbReference type="PANTHER" id="PTHR43008:SF8">
    <property type="entry name" value="BENZIL REDUCTASE ((S)-BENZOIN FORMING) IRC24"/>
    <property type="match status" value="1"/>
</dbReference>
<dbReference type="InterPro" id="IPR036291">
    <property type="entry name" value="NAD(P)-bd_dom_sf"/>
</dbReference>
<evidence type="ECO:0000313" key="4">
    <source>
        <dbReference type="Proteomes" id="UP000799437"/>
    </source>
</evidence>
<dbReference type="InterPro" id="IPR002347">
    <property type="entry name" value="SDR_fam"/>
</dbReference>
<dbReference type="EMBL" id="ML996567">
    <property type="protein sequence ID" value="KAF2761365.1"/>
    <property type="molecule type" value="Genomic_DNA"/>
</dbReference>
<dbReference type="SUPFAM" id="SSF51735">
    <property type="entry name" value="NAD(P)-binding Rossmann-fold domains"/>
    <property type="match status" value="1"/>
</dbReference>
<dbReference type="GO" id="GO:0016616">
    <property type="term" value="F:oxidoreductase activity, acting on the CH-OH group of donors, NAD or NADP as acceptor"/>
    <property type="evidence" value="ECO:0007669"/>
    <property type="project" value="UniProtKB-ARBA"/>
</dbReference>
<keyword evidence="2" id="KW-0560">Oxidoreductase</keyword>
<name>A0A6A6WH00_9PEZI</name>
<reference evidence="3" key="1">
    <citation type="journal article" date="2020" name="Stud. Mycol.">
        <title>101 Dothideomycetes genomes: a test case for predicting lifestyles and emergence of pathogens.</title>
        <authorList>
            <person name="Haridas S."/>
            <person name="Albert R."/>
            <person name="Binder M."/>
            <person name="Bloem J."/>
            <person name="Labutti K."/>
            <person name="Salamov A."/>
            <person name="Andreopoulos B."/>
            <person name="Baker S."/>
            <person name="Barry K."/>
            <person name="Bills G."/>
            <person name="Bluhm B."/>
            <person name="Cannon C."/>
            <person name="Castanera R."/>
            <person name="Culley D."/>
            <person name="Daum C."/>
            <person name="Ezra D."/>
            <person name="Gonzalez J."/>
            <person name="Henrissat B."/>
            <person name="Kuo A."/>
            <person name="Liang C."/>
            <person name="Lipzen A."/>
            <person name="Lutzoni F."/>
            <person name="Magnuson J."/>
            <person name="Mondo S."/>
            <person name="Nolan M."/>
            <person name="Ohm R."/>
            <person name="Pangilinan J."/>
            <person name="Park H.-J."/>
            <person name="Ramirez L."/>
            <person name="Alfaro M."/>
            <person name="Sun H."/>
            <person name="Tritt A."/>
            <person name="Yoshinaga Y."/>
            <person name="Zwiers L.-H."/>
            <person name="Turgeon B."/>
            <person name="Goodwin S."/>
            <person name="Spatafora J."/>
            <person name="Crous P."/>
            <person name="Grigoriev I."/>
        </authorList>
    </citation>
    <scope>NUCLEOTIDE SEQUENCE</scope>
    <source>
        <strain evidence="3">CBS 121739</strain>
    </source>
</reference>
<gene>
    <name evidence="3" type="ORF">EJ05DRAFT_497916</name>
</gene>
<keyword evidence="4" id="KW-1185">Reference proteome</keyword>
<organism evidence="3 4">
    <name type="scientific">Pseudovirgaria hyperparasitica</name>
    <dbReference type="NCBI Taxonomy" id="470096"/>
    <lineage>
        <taxon>Eukaryota</taxon>
        <taxon>Fungi</taxon>
        <taxon>Dikarya</taxon>
        <taxon>Ascomycota</taxon>
        <taxon>Pezizomycotina</taxon>
        <taxon>Dothideomycetes</taxon>
        <taxon>Dothideomycetes incertae sedis</taxon>
        <taxon>Acrospermales</taxon>
        <taxon>Acrospermaceae</taxon>
        <taxon>Pseudovirgaria</taxon>
    </lineage>
</organism>
<protein>
    <submittedName>
        <fullName evidence="3">NAD(P)-binding protein</fullName>
    </submittedName>
</protein>
<dbReference type="RefSeq" id="XP_033603816.1">
    <property type="nucleotide sequence ID" value="XM_033746608.1"/>
</dbReference>
<evidence type="ECO:0000313" key="3">
    <source>
        <dbReference type="EMBL" id="KAF2761365.1"/>
    </source>
</evidence>
<dbReference type="Pfam" id="PF00106">
    <property type="entry name" value="adh_short"/>
    <property type="match status" value="1"/>
</dbReference>
<dbReference type="PRINTS" id="PR00081">
    <property type="entry name" value="GDHRDH"/>
</dbReference>
<evidence type="ECO:0000256" key="2">
    <source>
        <dbReference type="ARBA" id="ARBA00023002"/>
    </source>
</evidence>
<dbReference type="OrthoDB" id="153074at2759"/>
<proteinExistence type="inferred from homology"/>
<evidence type="ECO:0000256" key="1">
    <source>
        <dbReference type="ARBA" id="ARBA00006484"/>
    </source>
</evidence>
<comment type="similarity">
    <text evidence="1">Belongs to the short-chain dehydrogenases/reductases (SDR) family.</text>
</comment>
<dbReference type="AlphaFoldDB" id="A0A6A6WH00"/>
<dbReference type="Gene3D" id="3.40.50.720">
    <property type="entry name" value="NAD(P)-binding Rossmann-like Domain"/>
    <property type="match status" value="2"/>
</dbReference>